<dbReference type="GeneTree" id="ENSGT00940000163304"/>
<dbReference type="Gene3D" id="2.10.60.10">
    <property type="entry name" value="CD59"/>
    <property type="match status" value="2"/>
</dbReference>
<dbReference type="FunCoup" id="A0A803J9Z6">
    <property type="interactions" value="1"/>
</dbReference>
<evidence type="ECO:0000313" key="4">
    <source>
        <dbReference type="Ensembl" id="ENSXETP00000104683"/>
    </source>
</evidence>
<dbReference type="PANTHER" id="PTHR20914:SF25">
    <property type="entry name" value="PHOSPHOLIPASE A2 INHIBITOR AND LY6_PLAUR DOMAIN-CONTAINING PROTEIN"/>
    <property type="match status" value="1"/>
</dbReference>
<dbReference type="InParanoid" id="A0A803J9Z6"/>
<evidence type="ECO:0000256" key="2">
    <source>
        <dbReference type="ARBA" id="ARBA00022525"/>
    </source>
</evidence>
<evidence type="ECO:0008006" key="5">
    <source>
        <dbReference type="Google" id="ProtNLM"/>
    </source>
</evidence>
<dbReference type="Ensembl" id="ENSXETT00000105564">
    <property type="protein sequence ID" value="ENSXETP00000117090"/>
    <property type="gene ID" value="ENSXETG00000044667"/>
</dbReference>
<feature type="chain" id="PRO_5036219411" description="UPAR/Ly6 domain-containing protein" evidence="3">
    <location>
        <begin position="21"/>
        <end position="198"/>
    </location>
</feature>
<organism evidence="4">
    <name type="scientific">Xenopus tropicalis</name>
    <name type="common">Western clawed frog</name>
    <name type="synonym">Silurana tropicalis</name>
    <dbReference type="NCBI Taxonomy" id="8364"/>
    <lineage>
        <taxon>Eukaryota</taxon>
        <taxon>Metazoa</taxon>
        <taxon>Chordata</taxon>
        <taxon>Craniata</taxon>
        <taxon>Vertebrata</taxon>
        <taxon>Euteleostomi</taxon>
        <taxon>Amphibia</taxon>
        <taxon>Batrachia</taxon>
        <taxon>Anura</taxon>
        <taxon>Pipoidea</taxon>
        <taxon>Pipidae</taxon>
        <taxon>Xenopodinae</taxon>
        <taxon>Xenopus</taxon>
        <taxon>Silurana</taxon>
    </lineage>
</organism>
<protein>
    <recommendedName>
        <fullName evidence="5">UPAR/Ly6 domain-containing protein</fullName>
    </recommendedName>
</protein>
<dbReference type="Ensembl" id="ENSXETT00000116620">
    <property type="protein sequence ID" value="ENSXETP00000104683"/>
    <property type="gene ID" value="ENSXETG00000044667"/>
</dbReference>
<proteinExistence type="predicted"/>
<name>A0A803J9Z6_XENTR</name>
<dbReference type="AlphaFoldDB" id="A0A803J9Z6"/>
<feature type="signal peptide" evidence="3">
    <location>
        <begin position="1"/>
        <end position="20"/>
    </location>
</feature>
<dbReference type="GO" id="GO:0005576">
    <property type="term" value="C:extracellular region"/>
    <property type="evidence" value="ECO:0007669"/>
    <property type="project" value="UniProtKB-SubCell"/>
</dbReference>
<keyword evidence="3" id="KW-0732">Signal</keyword>
<dbReference type="InterPro" id="IPR050918">
    <property type="entry name" value="CNF-like_PLA2_Inhibitor"/>
</dbReference>
<evidence type="ECO:0000256" key="1">
    <source>
        <dbReference type="ARBA" id="ARBA00004613"/>
    </source>
</evidence>
<dbReference type="CDD" id="cd23572">
    <property type="entry name" value="TFP_LU_ECD_PINLYP_rpt2"/>
    <property type="match status" value="1"/>
</dbReference>
<keyword evidence="2" id="KW-0964">Secreted</keyword>
<reference evidence="4" key="1">
    <citation type="journal article" date="2010" name="Science">
        <title>The genome of the Western clawed frog Xenopus tropicalis.</title>
        <authorList>
            <person name="Hellsten U."/>
            <person name="Harland R.M."/>
            <person name="Gilchrist M.J."/>
            <person name="Hendrix D."/>
            <person name="Jurka J."/>
            <person name="Kapitonov V."/>
            <person name="Ovcharenko I."/>
            <person name="Putnam N.H."/>
            <person name="Shu S."/>
            <person name="Taher L."/>
            <person name="Blitz I.L."/>
            <person name="Blumberg B."/>
            <person name="Dichmann D.S."/>
            <person name="Dubchak I."/>
            <person name="Amaya E."/>
            <person name="Detter J.C."/>
            <person name="Fletcher R."/>
            <person name="Gerhard D.S."/>
            <person name="Goodstein D."/>
            <person name="Graves T."/>
            <person name="Grigoriev I.V."/>
            <person name="Grimwood J."/>
            <person name="Kawashima T."/>
            <person name="Lindquist E."/>
            <person name="Lucas S.M."/>
            <person name="Mead P.E."/>
            <person name="Mitros T."/>
            <person name="Ogino H."/>
            <person name="Ohta Y."/>
            <person name="Poliakov A.V."/>
            <person name="Pollet N."/>
            <person name="Robert J."/>
            <person name="Salamov A."/>
            <person name="Sater A.K."/>
            <person name="Schmutz J."/>
            <person name="Terry A."/>
            <person name="Vize P.D."/>
            <person name="Warren W.C."/>
            <person name="Wells D."/>
            <person name="Wills A."/>
            <person name="Wilson R.K."/>
            <person name="Zimmerman L.B."/>
            <person name="Zorn A.M."/>
            <person name="Grainger R."/>
            <person name="Grammer T."/>
            <person name="Khokha M.K."/>
            <person name="Richardson P.M."/>
            <person name="Rokhsar D.S."/>
        </authorList>
    </citation>
    <scope>NUCLEOTIDE SEQUENCE [LARGE SCALE GENOMIC DNA]</scope>
    <source>
        <strain evidence="4">Nigerian</strain>
    </source>
</reference>
<reference evidence="4" key="2">
    <citation type="submission" date="2021-03" db="UniProtKB">
        <authorList>
            <consortium name="Ensembl"/>
        </authorList>
    </citation>
    <scope>IDENTIFICATION</scope>
</reference>
<dbReference type="SUPFAM" id="SSF57302">
    <property type="entry name" value="Snake toxin-like"/>
    <property type="match status" value="2"/>
</dbReference>
<accession>A0A803J9Z6</accession>
<comment type="subcellular location">
    <subcellularLocation>
        <location evidence="1">Secreted</location>
    </subcellularLocation>
</comment>
<evidence type="ECO:0000256" key="3">
    <source>
        <dbReference type="SAM" id="SignalP"/>
    </source>
</evidence>
<dbReference type="PANTHER" id="PTHR20914">
    <property type="entry name" value="LY6/PLAUR DOMAIN-CONTAINING PROTEIN 8"/>
    <property type="match status" value="1"/>
</dbReference>
<sequence>MRSLLGTLCALAALAATGYSLSCQSCAKTGSARCRGPSRPCAADSACRAIYGKLTSEGVTVREYYILSCAPRIQCDKHGRMDLYFGETKTGSSCCYTDNCIPPTPTLPEDNFQLNGLSCPAGLSFNSLTIFDAEDDVQCSGDETKCALLTMSVFEIHATLRGCSNKNICDFGSYSFDILGDTFNFTVLCTDNHQHWEF</sequence>
<dbReference type="InterPro" id="IPR045860">
    <property type="entry name" value="Snake_toxin-like_sf"/>
</dbReference>